<dbReference type="OrthoDB" id="3519933at2759"/>
<organism evidence="11 12">
    <name type="scientific">Amniculicola lignicola CBS 123094</name>
    <dbReference type="NCBI Taxonomy" id="1392246"/>
    <lineage>
        <taxon>Eukaryota</taxon>
        <taxon>Fungi</taxon>
        <taxon>Dikarya</taxon>
        <taxon>Ascomycota</taxon>
        <taxon>Pezizomycotina</taxon>
        <taxon>Dothideomycetes</taxon>
        <taxon>Pleosporomycetidae</taxon>
        <taxon>Pleosporales</taxon>
        <taxon>Amniculicolaceae</taxon>
        <taxon>Amniculicola</taxon>
    </lineage>
</organism>
<evidence type="ECO:0000256" key="9">
    <source>
        <dbReference type="ARBA" id="ARBA00047598"/>
    </source>
</evidence>
<comment type="catalytic activity">
    <reaction evidence="9">
        <text>L-ornithine + NADPH + O2 = N(5)-hydroxy-L-ornithine + NADP(+) + H2O</text>
        <dbReference type="Rhea" id="RHEA:41508"/>
        <dbReference type="ChEBI" id="CHEBI:15377"/>
        <dbReference type="ChEBI" id="CHEBI:15379"/>
        <dbReference type="ChEBI" id="CHEBI:46911"/>
        <dbReference type="ChEBI" id="CHEBI:57783"/>
        <dbReference type="ChEBI" id="CHEBI:58349"/>
        <dbReference type="ChEBI" id="CHEBI:78275"/>
        <dbReference type="EC" id="1.14.13.196"/>
    </reaction>
</comment>
<comment type="cofactor">
    <cofactor evidence="1">
        <name>FAD</name>
        <dbReference type="ChEBI" id="CHEBI:57692"/>
    </cofactor>
</comment>
<dbReference type="Pfam" id="PF13434">
    <property type="entry name" value="Lys_Orn_oxgnase"/>
    <property type="match status" value="1"/>
</dbReference>
<gene>
    <name evidence="11" type="ORF">P154DRAFT_360487</name>
</gene>
<evidence type="ECO:0000256" key="4">
    <source>
        <dbReference type="ARBA" id="ARBA00012881"/>
    </source>
</evidence>
<dbReference type="GO" id="GO:0016491">
    <property type="term" value="F:oxidoreductase activity"/>
    <property type="evidence" value="ECO:0007669"/>
    <property type="project" value="UniProtKB-KW"/>
</dbReference>
<evidence type="ECO:0000256" key="10">
    <source>
        <dbReference type="ARBA" id="ARBA00049248"/>
    </source>
</evidence>
<evidence type="ECO:0000256" key="6">
    <source>
        <dbReference type="ARBA" id="ARBA00022827"/>
    </source>
</evidence>
<keyword evidence="5" id="KW-0285">Flavoprotein</keyword>
<keyword evidence="12" id="KW-1185">Reference proteome</keyword>
<evidence type="ECO:0000256" key="1">
    <source>
        <dbReference type="ARBA" id="ARBA00001974"/>
    </source>
</evidence>
<dbReference type="SUPFAM" id="SSF51905">
    <property type="entry name" value="FAD/NAD(P)-binding domain"/>
    <property type="match status" value="1"/>
</dbReference>
<comment type="similarity">
    <text evidence="3">Belongs to the lysine N(6)-hydroxylase/L-ornithine N(5)-oxygenase family.</text>
</comment>
<dbReference type="EC" id="1.14.13.196" evidence="4"/>
<proteinExistence type="inferred from homology"/>
<evidence type="ECO:0000256" key="2">
    <source>
        <dbReference type="ARBA" id="ARBA00004924"/>
    </source>
</evidence>
<protein>
    <recommendedName>
        <fullName evidence="4">L-ornithine N(5)-monooxygenase [NAD(P)H]</fullName>
        <ecNumber evidence="4">1.14.13.196</ecNumber>
    </recommendedName>
</protein>
<dbReference type="InterPro" id="IPR036188">
    <property type="entry name" value="FAD/NAD-bd_sf"/>
</dbReference>
<evidence type="ECO:0000256" key="7">
    <source>
        <dbReference type="ARBA" id="ARBA00022857"/>
    </source>
</evidence>
<dbReference type="Gene3D" id="3.50.50.60">
    <property type="entry name" value="FAD/NAD(P)-binding domain"/>
    <property type="match status" value="1"/>
</dbReference>
<dbReference type="PANTHER" id="PTHR42802">
    <property type="entry name" value="MONOOXYGENASE"/>
    <property type="match status" value="1"/>
</dbReference>
<dbReference type="GO" id="GO:0006879">
    <property type="term" value="P:intracellular iron ion homeostasis"/>
    <property type="evidence" value="ECO:0007669"/>
    <property type="project" value="TreeGrafter"/>
</dbReference>
<evidence type="ECO:0000313" key="12">
    <source>
        <dbReference type="Proteomes" id="UP000799779"/>
    </source>
</evidence>
<dbReference type="Proteomes" id="UP000799779">
    <property type="component" value="Unassembled WGS sequence"/>
</dbReference>
<reference evidence="11" key="1">
    <citation type="journal article" date="2020" name="Stud. Mycol.">
        <title>101 Dothideomycetes genomes: a test case for predicting lifestyles and emergence of pathogens.</title>
        <authorList>
            <person name="Haridas S."/>
            <person name="Albert R."/>
            <person name="Binder M."/>
            <person name="Bloem J."/>
            <person name="Labutti K."/>
            <person name="Salamov A."/>
            <person name="Andreopoulos B."/>
            <person name="Baker S."/>
            <person name="Barry K."/>
            <person name="Bills G."/>
            <person name="Bluhm B."/>
            <person name="Cannon C."/>
            <person name="Castanera R."/>
            <person name="Culley D."/>
            <person name="Daum C."/>
            <person name="Ezra D."/>
            <person name="Gonzalez J."/>
            <person name="Henrissat B."/>
            <person name="Kuo A."/>
            <person name="Liang C."/>
            <person name="Lipzen A."/>
            <person name="Lutzoni F."/>
            <person name="Magnuson J."/>
            <person name="Mondo S."/>
            <person name="Nolan M."/>
            <person name="Ohm R."/>
            <person name="Pangilinan J."/>
            <person name="Park H.-J."/>
            <person name="Ramirez L."/>
            <person name="Alfaro M."/>
            <person name="Sun H."/>
            <person name="Tritt A."/>
            <person name="Yoshinaga Y."/>
            <person name="Zwiers L.-H."/>
            <person name="Turgeon B."/>
            <person name="Goodwin S."/>
            <person name="Spatafora J."/>
            <person name="Crous P."/>
            <person name="Grigoriev I."/>
        </authorList>
    </citation>
    <scope>NUCLEOTIDE SEQUENCE</scope>
    <source>
        <strain evidence="11">CBS 123094</strain>
    </source>
</reference>
<dbReference type="AlphaFoldDB" id="A0A6A5WBH3"/>
<dbReference type="EMBL" id="ML977648">
    <property type="protein sequence ID" value="KAF1994956.1"/>
    <property type="molecule type" value="Genomic_DNA"/>
</dbReference>
<evidence type="ECO:0000256" key="3">
    <source>
        <dbReference type="ARBA" id="ARBA00007588"/>
    </source>
</evidence>
<keyword evidence="7" id="KW-0521">NADP</keyword>
<keyword evidence="6" id="KW-0274">FAD</keyword>
<dbReference type="PANTHER" id="PTHR42802:SF1">
    <property type="entry name" value="L-ORNITHINE N(5)-MONOOXYGENASE"/>
    <property type="match status" value="1"/>
</dbReference>
<keyword evidence="8" id="KW-0560">Oxidoreductase</keyword>
<dbReference type="InterPro" id="IPR025700">
    <property type="entry name" value="Lys/Orn_oxygenase"/>
</dbReference>
<evidence type="ECO:0000256" key="5">
    <source>
        <dbReference type="ARBA" id="ARBA00022630"/>
    </source>
</evidence>
<name>A0A6A5WBH3_9PLEO</name>
<evidence type="ECO:0000313" key="11">
    <source>
        <dbReference type="EMBL" id="KAF1994956.1"/>
    </source>
</evidence>
<accession>A0A6A5WBH3</accession>
<comment type="catalytic activity">
    <reaction evidence="10">
        <text>L-ornithine + NADH + O2 = N(5)-hydroxy-L-ornithine + NAD(+) + H2O</text>
        <dbReference type="Rhea" id="RHEA:41512"/>
        <dbReference type="ChEBI" id="CHEBI:15377"/>
        <dbReference type="ChEBI" id="CHEBI:15379"/>
        <dbReference type="ChEBI" id="CHEBI:46911"/>
        <dbReference type="ChEBI" id="CHEBI:57540"/>
        <dbReference type="ChEBI" id="CHEBI:57945"/>
        <dbReference type="ChEBI" id="CHEBI:78275"/>
        <dbReference type="EC" id="1.14.13.196"/>
    </reaction>
</comment>
<evidence type="ECO:0000256" key="8">
    <source>
        <dbReference type="ARBA" id="ARBA00023002"/>
    </source>
</evidence>
<comment type="pathway">
    <text evidence="2">Siderophore biosynthesis.</text>
</comment>
<sequence>MASLDPIQRPTSPTASSSPAYDLVCIGFGPAQLATAIANQESKKPANILFLERKPLLSWHTSDHLPRSRIENPFIYDLATTRNPRTKYSYINYLQAKGRLVEFANSDRMNPLRAEFDDYLQWCAEDFKNQVRYGSEVVGVVPEKGDGAVRGWSVAVKDQNGRTHMVRARSIAAPAPAVKSESKPEALLKVNFEAGQRFVPMAEYAARRNELREMRDPPLNIFLVGSSQQTVEILDDLLSCQRLGNITVHSDNESLRPLKLLSNELSPPEPRLCSIWARPSCDSKSWVPSASELVQNIYTKAYEKQLSSKGQFRLRIVDGTGATESALDGGIIISEAAGPQLSTSGLFHGLDSLVLGCRQKGESLEEVQFKRGAVAEGCRMWLMAANSEGGRSLAKDLAVRAGEVVKGLQVGQQGRDGLVAINARM</sequence>